<dbReference type="EMBL" id="JWZX01002525">
    <property type="protein sequence ID" value="KOO28707.1"/>
    <property type="molecule type" value="Genomic_DNA"/>
</dbReference>
<organism evidence="1 2">
    <name type="scientific">Chrysochromulina tobinii</name>
    <dbReference type="NCBI Taxonomy" id="1460289"/>
    <lineage>
        <taxon>Eukaryota</taxon>
        <taxon>Haptista</taxon>
        <taxon>Haptophyta</taxon>
        <taxon>Prymnesiophyceae</taxon>
        <taxon>Prymnesiales</taxon>
        <taxon>Chrysochromulinaceae</taxon>
        <taxon>Chrysochromulina</taxon>
    </lineage>
</organism>
<reference evidence="2" key="1">
    <citation type="journal article" date="2015" name="PLoS Genet.">
        <title>Genome Sequence and Transcriptome Analyses of Chrysochromulina tobin: Metabolic Tools for Enhanced Algal Fitness in the Prominent Order Prymnesiales (Haptophyceae).</title>
        <authorList>
            <person name="Hovde B.T."/>
            <person name="Deodato C.R."/>
            <person name="Hunsperger H.M."/>
            <person name="Ryken S.A."/>
            <person name="Yost W."/>
            <person name="Jha R.K."/>
            <person name="Patterson J."/>
            <person name="Monnat R.J. Jr."/>
            <person name="Barlow S.B."/>
            <person name="Starkenburg S.R."/>
            <person name="Cattolico R.A."/>
        </authorList>
    </citation>
    <scope>NUCLEOTIDE SEQUENCE</scope>
    <source>
        <strain evidence="2">CCMP291</strain>
    </source>
</reference>
<proteinExistence type="predicted"/>
<accession>A0A0M0JQX0</accession>
<sequence>MGPRLKMETGYIVPRTQCVKPEGGRRLGACTRGGSSRSIFYDLGSAEYQIRVDGKAGSDSLDLDGSSLSGQSVPLFYRMYERRCISFDAIYAWEARKIPLDDWWRPVPAAMRPKIHFVNEPVVGEDTPTANSFLHTLATTAKPTDFVVLKVDIEGQKGGPELEIVRVIANEPNLTNLVDEIYFEYHFFFDGLDFGWHQVDKAKMGTVDDALALMYKLRSQGVRSHFWV</sequence>
<dbReference type="Proteomes" id="UP000037460">
    <property type="component" value="Unassembled WGS sequence"/>
</dbReference>
<comment type="caution">
    <text evidence="1">The sequence shown here is derived from an EMBL/GenBank/DDBJ whole genome shotgun (WGS) entry which is preliminary data.</text>
</comment>
<dbReference type="AlphaFoldDB" id="A0A0M0JQX0"/>
<evidence type="ECO:0008006" key="3">
    <source>
        <dbReference type="Google" id="ProtNLM"/>
    </source>
</evidence>
<protein>
    <recommendedName>
        <fullName evidence="3">Methyltransferase FkbM domain-containing protein</fullName>
    </recommendedName>
</protein>
<dbReference type="OrthoDB" id="411029at2759"/>
<gene>
    <name evidence="1" type="ORF">Ctob_005327</name>
</gene>
<evidence type="ECO:0000313" key="1">
    <source>
        <dbReference type="EMBL" id="KOO28707.1"/>
    </source>
</evidence>
<name>A0A0M0JQX0_9EUKA</name>
<keyword evidence="2" id="KW-1185">Reference proteome</keyword>
<evidence type="ECO:0000313" key="2">
    <source>
        <dbReference type="Proteomes" id="UP000037460"/>
    </source>
</evidence>